<protein>
    <recommendedName>
        <fullName evidence="1">DUF6378 domain-containing protein</fullName>
    </recommendedName>
</protein>
<dbReference type="GeneID" id="26796486"/>
<dbReference type="Pfam" id="PF19905">
    <property type="entry name" value="DUF6378"/>
    <property type="match status" value="1"/>
</dbReference>
<dbReference type="KEGG" id="vg:26796486"/>
<dbReference type="RefSeq" id="YP_009225719.1">
    <property type="nucleotide sequence ID" value="NC_029097.1"/>
</dbReference>
<evidence type="ECO:0000259" key="1">
    <source>
        <dbReference type="Pfam" id="PF19905"/>
    </source>
</evidence>
<organism evidence="2 3">
    <name type="scientific">Rhodobacter phage RcTitan</name>
    <dbReference type="NCBI Taxonomy" id="1662330"/>
    <lineage>
        <taxon>Viruses</taxon>
        <taxon>Duplodnaviria</taxon>
        <taxon>Heunggongvirae</taxon>
        <taxon>Uroviricota</taxon>
        <taxon>Caudoviricetes</taxon>
        <taxon>Titanvirus</taxon>
        <taxon>Titanvirus rctitan</taxon>
    </lineage>
</organism>
<evidence type="ECO:0000313" key="3">
    <source>
        <dbReference type="Proteomes" id="UP000203710"/>
    </source>
</evidence>
<keyword evidence="3" id="KW-1185">Reference proteome</keyword>
<dbReference type="InterPro" id="IPR045958">
    <property type="entry name" value="DUF6378"/>
</dbReference>
<dbReference type="OrthoDB" id="22240at10239"/>
<reference evidence="2 3" key="1">
    <citation type="journal article" date="2016" name="Genome Announc.">
        <title>Complete Genome Sequences of Five Bacteriophages That Infect Rhodobacter capsulatus.</title>
        <authorList>
            <person name="Bollivar D.W."/>
            <person name="Bernardoni B."/>
            <person name="Bockman M.R."/>
            <person name="Miller B.M."/>
            <person name="Russell D.A."/>
            <person name="Delesalle V.A."/>
            <person name="Krukonis G.P."/>
            <person name="Hatfull G.F."/>
            <person name="Cross M.R."/>
            <person name="Szewczyk M.M."/>
            <person name="Eppurath A."/>
        </authorList>
    </citation>
    <scope>NUCLEOTIDE SEQUENCE [LARGE SCALE GENOMIC DNA]</scope>
</reference>
<evidence type="ECO:0000313" key="2">
    <source>
        <dbReference type="EMBL" id="AKU43070.1"/>
    </source>
</evidence>
<gene>
    <name evidence="2" type="ORF">RCTITAN_54</name>
</gene>
<dbReference type="EMBL" id="KR935213">
    <property type="protein sequence ID" value="AKU43070.1"/>
    <property type="molecule type" value="Genomic_DNA"/>
</dbReference>
<sequence length="101" mass="10714">MTMNRKECLDAAAEAVLKNRQATYGPPENSFADTAVVWSVILGVEVKPWQVPLMLAGLKVVRAKASPGHADNWADLAGYAACGAELATPETKRSFIEGGAL</sequence>
<proteinExistence type="predicted"/>
<dbReference type="Proteomes" id="UP000203710">
    <property type="component" value="Segment"/>
</dbReference>
<feature type="domain" description="DUF6378" evidence="1">
    <location>
        <begin position="7"/>
        <end position="87"/>
    </location>
</feature>
<accession>A0A0K1LLM6</accession>
<name>A0A0K1LLM6_9CAUD</name>